<dbReference type="Gene3D" id="3.20.20.70">
    <property type="entry name" value="Aldolase class I"/>
    <property type="match status" value="1"/>
</dbReference>
<dbReference type="InterPro" id="IPR020625">
    <property type="entry name" value="Schiff_base-form_aldolases_AS"/>
</dbReference>
<organism evidence="16">
    <name type="scientific">Alkalihalophilus sp. As8PL</name>
    <dbReference type="NCBI Taxonomy" id="3237103"/>
    <lineage>
        <taxon>Bacteria</taxon>
        <taxon>Bacillati</taxon>
        <taxon>Bacillota</taxon>
        <taxon>Bacilli</taxon>
        <taxon>Bacillales</taxon>
        <taxon>Bacillaceae</taxon>
        <taxon>Alkalihalophilus</taxon>
    </lineage>
</organism>
<dbReference type="InterPro" id="IPR005263">
    <property type="entry name" value="DapA"/>
</dbReference>
<dbReference type="PANTHER" id="PTHR12128:SF66">
    <property type="entry name" value="4-HYDROXY-2-OXOGLUTARATE ALDOLASE, MITOCHONDRIAL"/>
    <property type="match status" value="1"/>
</dbReference>
<dbReference type="EC" id="4.3.3.7" evidence="4 12"/>
<evidence type="ECO:0000256" key="9">
    <source>
        <dbReference type="ARBA" id="ARBA00023239"/>
    </source>
</evidence>
<dbReference type="SUPFAM" id="SSF51569">
    <property type="entry name" value="Aldolase"/>
    <property type="match status" value="1"/>
</dbReference>
<dbReference type="InterPro" id="IPR002220">
    <property type="entry name" value="DapA-like"/>
</dbReference>
<dbReference type="EMBL" id="CP162551">
    <property type="protein sequence ID" value="XDI36702.1"/>
    <property type="molecule type" value="Genomic_DNA"/>
</dbReference>
<keyword evidence="6 12" id="KW-0028">Amino-acid biosynthesis</keyword>
<dbReference type="HAMAP" id="MF_00418">
    <property type="entry name" value="DapA"/>
    <property type="match status" value="1"/>
</dbReference>
<comment type="subunit">
    <text evidence="12">Homotetramer; dimer of dimers.</text>
</comment>
<comment type="similarity">
    <text evidence="3 12 13">Belongs to the DapA family.</text>
</comment>
<reference evidence="16" key="1">
    <citation type="submission" date="2024-07" db="EMBL/GenBank/DDBJ databases">
        <title>Identification and characteristics of an arsenic-resistant bacterial isolate, which belongs to a novel species.</title>
        <authorList>
            <person name="Juszczyk A."/>
            <person name="Kowalczyk A."/>
            <person name="Was K."/>
            <person name="Kosowicz W."/>
            <person name="Budzyn A."/>
            <person name="Latowski D."/>
        </authorList>
    </citation>
    <scope>NUCLEOTIDE SEQUENCE</scope>
    <source>
        <strain evidence="16">As8PL</strain>
    </source>
</reference>
<sequence length="291" mass="31296">MDFGHVWTAMVTPFDSVGNVDFDKTKKLIDYLIDHGTETLVIAGTTGESPTLSEEEKVALFQFAVKYVNKRASVVAGTGTNNTASSIQLTEKAQLAGVDGVMLVTPYYNKPSQRGLYEHFSTIAASTDLPVMLYNVPGRTSVHLGADTIIELAKTKNITAVKEASGDLEQMASIIENTADDFFVYSGDDSLTLPALSIGADGVVSVVSHVAGREMQKMIQAFIAGNVESAAQIHRSLLPVMKAMFHAPNPTCVKYALQVIGIDVGGIRLPLVPLTKDEQKFVLSTIQESNL</sequence>
<dbReference type="PIRSF" id="PIRSF001365">
    <property type="entry name" value="DHDPS"/>
    <property type="match status" value="1"/>
</dbReference>
<evidence type="ECO:0000256" key="12">
    <source>
        <dbReference type="HAMAP-Rule" id="MF_00418"/>
    </source>
</evidence>
<evidence type="ECO:0000256" key="6">
    <source>
        <dbReference type="ARBA" id="ARBA00022605"/>
    </source>
</evidence>
<comment type="catalytic activity">
    <reaction evidence="11 12">
        <text>L-aspartate 4-semialdehyde + pyruvate = (2S,4S)-4-hydroxy-2,3,4,5-tetrahydrodipicolinate + H2O + H(+)</text>
        <dbReference type="Rhea" id="RHEA:34171"/>
        <dbReference type="ChEBI" id="CHEBI:15361"/>
        <dbReference type="ChEBI" id="CHEBI:15377"/>
        <dbReference type="ChEBI" id="CHEBI:15378"/>
        <dbReference type="ChEBI" id="CHEBI:67139"/>
        <dbReference type="ChEBI" id="CHEBI:537519"/>
        <dbReference type="EC" id="4.3.3.7"/>
    </reaction>
</comment>
<dbReference type="PROSITE" id="PS00666">
    <property type="entry name" value="DHDPS_2"/>
    <property type="match status" value="1"/>
</dbReference>
<evidence type="ECO:0000256" key="2">
    <source>
        <dbReference type="ARBA" id="ARBA00005120"/>
    </source>
</evidence>
<evidence type="ECO:0000256" key="8">
    <source>
        <dbReference type="ARBA" id="ARBA00023154"/>
    </source>
</evidence>
<accession>A0AB39BSW0</accession>
<evidence type="ECO:0000256" key="3">
    <source>
        <dbReference type="ARBA" id="ARBA00007592"/>
    </source>
</evidence>
<comment type="caution">
    <text evidence="12">Was originally thought to be a dihydrodipicolinate synthase (DHDPS), catalyzing the condensation of (S)-aspartate-beta-semialdehyde [(S)-ASA] and pyruvate to dihydrodipicolinate (DHDP). However, it was shown in E.coli that the product of the enzymatic reaction is not dihydrodipicolinate but in fact (4S)-4-hydroxy-2,3,4,5-tetrahydro-(2S)-dipicolinic acid (HTPA), and that the consecutive dehydration reaction leading to DHDP is not spontaneous but catalyzed by DapB.</text>
</comment>
<dbReference type="PANTHER" id="PTHR12128">
    <property type="entry name" value="DIHYDRODIPICOLINATE SYNTHASE"/>
    <property type="match status" value="1"/>
</dbReference>
<evidence type="ECO:0000256" key="13">
    <source>
        <dbReference type="PIRNR" id="PIRNR001365"/>
    </source>
</evidence>
<evidence type="ECO:0000256" key="4">
    <source>
        <dbReference type="ARBA" id="ARBA00012086"/>
    </source>
</evidence>
<evidence type="ECO:0000256" key="5">
    <source>
        <dbReference type="ARBA" id="ARBA00022490"/>
    </source>
</evidence>
<dbReference type="InterPro" id="IPR013785">
    <property type="entry name" value="Aldolase_TIM"/>
</dbReference>
<name>A0AB39BSW0_9BACI</name>
<gene>
    <name evidence="12 16" type="primary">dapA</name>
    <name evidence="16" type="ORF">AB3N04_18820</name>
</gene>
<feature type="active site" description="Proton donor/acceptor" evidence="12 14">
    <location>
        <position position="134"/>
    </location>
</feature>
<dbReference type="PRINTS" id="PR00146">
    <property type="entry name" value="DHPICSNTHASE"/>
</dbReference>
<evidence type="ECO:0000256" key="7">
    <source>
        <dbReference type="ARBA" id="ARBA00022915"/>
    </source>
</evidence>
<dbReference type="NCBIfam" id="TIGR00674">
    <property type="entry name" value="dapA"/>
    <property type="match status" value="1"/>
</dbReference>
<feature type="site" description="Part of a proton relay during catalysis" evidence="12">
    <location>
        <position position="45"/>
    </location>
</feature>
<feature type="binding site" evidence="12 15">
    <location>
        <position position="46"/>
    </location>
    <ligand>
        <name>pyruvate</name>
        <dbReference type="ChEBI" id="CHEBI:15361"/>
    </ligand>
</feature>
<evidence type="ECO:0000313" key="16">
    <source>
        <dbReference type="EMBL" id="XDI36702.1"/>
    </source>
</evidence>
<feature type="active site" description="Schiff-base intermediate with substrate" evidence="12 14">
    <location>
        <position position="162"/>
    </location>
</feature>
<comment type="function">
    <text evidence="1 12">Catalyzes the condensation of (S)-aspartate-beta-semialdehyde [(S)-ASA] and pyruvate to 4-hydroxy-tetrahydrodipicolinate (HTPA).</text>
</comment>
<evidence type="ECO:0000256" key="15">
    <source>
        <dbReference type="PIRSR" id="PIRSR001365-2"/>
    </source>
</evidence>
<dbReference type="RefSeq" id="WP_368504097.1">
    <property type="nucleotide sequence ID" value="NZ_CP162551.1"/>
</dbReference>
<evidence type="ECO:0000256" key="11">
    <source>
        <dbReference type="ARBA" id="ARBA00047836"/>
    </source>
</evidence>
<evidence type="ECO:0000256" key="14">
    <source>
        <dbReference type="PIRSR" id="PIRSR001365-1"/>
    </source>
</evidence>
<dbReference type="GO" id="GO:0005829">
    <property type="term" value="C:cytosol"/>
    <property type="evidence" value="ECO:0007669"/>
    <property type="project" value="TreeGrafter"/>
</dbReference>
<keyword evidence="8 12" id="KW-0457">Lysine biosynthesis</keyword>
<comment type="pathway">
    <text evidence="2 12">Amino-acid biosynthesis; L-lysine biosynthesis via DAP pathway; (S)-tetrahydrodipicolinate from L-aspartate: step 3/4.</text>
</comment>
<proteinExistence type="inferred from homology"/>
<evidence type="ECO:0000256" key="10">
    <source>
        <dbReference type="ARBA" id="ARBA00023270"/>
    </source>
</evidence>
<evidence type="ECO:0000256" key="1">
    <source>
        <dbReference type="ARBA" id="ARBA00003294"/>
    </source>
</evidence>
<keyword evidence="9 12" id="KW-0456">Lyase</keyword>
<feature type="site" description="Part of a proton relay during catalysis" evidence="12">
    <location>
        <position position="108"/>
    </location>
</feature>
<protein>
    <recommendedName>
        <fullName evidence="4 12">4-hydroxy-tetrahydrodipicolinate synthase</fullName>
        <shortName evidence="12">HTPA synthase</shortName>
        <ecNumber evidence="4 12">4.3.3.7</ecNumber>
    </recommendedName>
</protein>
<feature type="binding site" evidence="12 15">
    <location>
        <position position="204"/>
    </location>
    <ligand>
        <name>pyruvate</name>
        <dbReference type="ChEBI" id="CHEBI:15361"/>
    </ligand>
</feature>
<dbReference type="GO" id="GO:0009089">
    <property type="term" value="P:lysine biosynthetic process via diaminopimelate"/>
    <property type="evidence" value="ECO:0007669"/>
    <property type="project" value="UniProtKB-UniRule"/>
</dbReference>
<dbReference type="GO" id="GO:0008840">
    <property type="term" value="F:4-hydroxy-tetrahydrodipicolinate synthase activity"/>
    <property type="evidence" value="ECO:0007669"/>
    <property type="project" value="UniProtKB-UniRule"/>
</dbReference>
<keyword evidence="7 12" id="KW-0220">Diaminopimelate biosynthesis</keyword>
<dbReference type="SMART" id="SM01130">
    <property type="entry name" value="DHDPS"/>
    <property type="match status" value="1"/>
</dbReference>
<dbReference type="Pfam" id="PF00701">
    <property type="entry name" value="DHDPS"/>
    <property type="match status" value="1"/>
</dbReference>
<dbReference type="AlphaFoldDB" id="A0AB39BSW0"/>
<dbReference type="CDD" id="cd00950">
    <property type="entry name" value="DHDPS"/>
    <property type="match status" value="1"/>
</dbReference>
<keyword evidence="10 12" id="KW-0704">Schiff base</keyword>
<keyword evidence="5 12" id="KW-0963">Cytoplasm</keyword>
<dbReference type="GO" id="GO:0019877">
    <property type="term" value="P:diaminopimelate biosynthetic process"/>
    <property type="evidence" value="ECO:0007669"/>
    <property type="project" value="UniProtKB-UniRule"/>
</dbReference>
<comment type="subcellular location">
    <subcellularLocation>
        <location evidence="12">Cytoplasm</location>
    </subcellularLocation>
</comment>